<accession>A0A5M3MGC5</accession>
<keyword evidence="2" id="KW-1185">Reference proteome</keyword>
<protein>
    <submittedName>
        <fullName evidence="1">Uncharacterized protein</fullName>
    </submittedName>
</protein>
<evidence type="ECO:0000313" key="1">
    <source>
        <dbReference type="EMBL" id="EIW78046.1"/>
    </source>
</evidence>
<sequence length="550" mass="61676">AQAQAWNILINVSKSGNFEERHSVLDRQLKAGVLQLCSTTLYHRVLLFSRLASQLLAQLCRQSFLSERLSPRDTGAIIHSLCSFALQDSDGYSDQLIDPAKQWQWSFSELSAEDPWCNNDELRCLMARRLFGEAQLYALDYVRILLSTDRTSSSKRLLQVIKQTPTIIDLLLDCMILEPPYGFPDSVTSSLACEALCALFKWSPDAVPGVPPVTTTACGAGEARALGQSLQFLTSQDNWVDRLVEAWAVAEKCSFAAAETLYRDEESTFKRRQLRGYTGELASAFCDTGCSRISILRLITTLTHFADATGVKNVDLYPLLTVAYQASFKIDDEKERHRTQDICNWPSWALLTMDRYGYIDPFHVAPERVLGPTAFARLLVILAHRNALNNTQFLHKAPESLSPVTSLTQIQQMTHPDVIRRFLTISLYRAKDHIEEAMYMESKEVGKYLPRSSVIFNGTAELAAAIVAFADLTGDAYTSITYRARLTLVTALGSLSQTAIQMGQYKRAYSWSMTALDMNQKSPPKEKISDFLVKGCKRVARDAKRAIDSR</sequence>
<dbReference type="KEGG" id="cput:CONPUDRAFT_62229"/>
<dbReference type="Proteomes" id="UP000053558">
    <property type="component" value="Unassembled WGS sequence"/>
</dbReference>
<gene>
    <name evidence="1" type="ORF">CONPUDRAFT_62229</name>
</gene>
<name>A0A5M3MGC5_CONPW</name>
<organism evidence="1 2">
    <name type="scientific">Coniophora puteana (strain RWD-64-598)</name>
    <name type="common">Brown rot fungus</name>
    <dbReference type="NCBI Taxonomy" id="741705"/>
    <lineage>
        <taxon>Eukaryota</taxon>
        <taxon>Fungi</taxon>
        <taxon>Dikarya</taxon>
        <taxon>Basidiomycota</taxon>
        <taxon>Agaricomycotina</taxon>
        <taxon>Agaricomycetes</taxon>
        <taxon>Agaricomycetidae</taxon>
        <taxon>Boletales</taxon>
        <taxon>Coniophorineae</taxon>
        <taxon>Coniophoraceae</taxon>
        <taxon>Coniophora</taxon>
    </lineage>
</organism>
<dbReference type="GeneID" id="19208219"/>
<proteinExistence type="predicted"/>
<dbReference type="AlphaFoldDB" id="A0A5M3MGC5"/>
<feature type="non-terminal residue" evidence="1">
    <location>
        <position position="1"/>
    </location>
</feature>
<comment type="caution">
    <text evidence="1">The sequence shown here is derived from an EMBL/GenBank/DDBJ whole genome shotgun (WGS) entry which is preliminary data.</text>
</comment>
<evidence type="ECO:0000313" key="2">
    <source>
        <dbReference type="Proteomes" id="UP000053558"/>
    </source>
</evidence>
<dbReference type="OrthoDB" id="2932645at2759"/>
<dbReference type="RefSeq" id="XP_007771823.1">
    <property type="nucleotide sequence ID" value="XM_007773633.1"/>
</dbReference>
<reference evidence="2" key="1">
    <citation type="journal article" date="2012" name="Science">
        <title>The Paleozoic origin of enzymatic lignin decomposition reconstructed from 31 fungal genomes.</title>
        <authorList>
            <person name="Floudas D."/>
            <person name="Binder M."/>
            <person name="Riley R."/>
            <person name="Barry K."/>
            <person name="Blanchette R.A."/>
            <person name="Henrissat B."/>
            <person name="Martinez A.T."/>
            <person name="Otillar R."/>
            <person name="Spatafora J.W."/>
            <person name="Yadav J.S."/>
            <person name="Aerts A."/>
            <person name="Benoit I."/>
            <person name="Boyd A."/>
            <person name="Carlson A."/>
            <person name="Copeland A."/>
            <person name="Coutinho P.M."/>
            <person name="de Vries R.P."/>
            <person name="Ferreira P."/>
            <person name="Findley K."/>
            <person name="Foster B."/>
            <person name="Gaskell J."/>
            <person name="Glotzer D."/>
            <person name="Gorecki P."/>
            <person name="Heitman J."/>
            <person name="Hesse C."/>
            <person name="Hori C."/>
            <person name="Igarashi K."/>
            <person name="Jurgens J.A."/>
            <person name="Kallen N."/>
            <person name="Kersten P."/>
            <person name="Kohler A."/>
            <person name="Kuees U."/>
            <person name="Kumar T.K.A."/>
            <person name="Kuo A."/>
            <person name="LaButti K."/>
            <person name="Larrondo L.F."/>
            <person name="Lindquist E."/>
            <person name="Ling A."/>
            <person name="Lombard V."/>
            <person name="Lucas S."/>
            <person name="Lundell T."/>
            <person name="Martin R."/>
            <person name="McLaughlin D.J."/>
            <person name="Morgenstern I."/>
            <person name="Morin E."/>
            <person name="Murat C."/>
            <person name="Nagy L.G."/>
            <person name="Nolan M."/>
            <person name="Ohm R.A."/>
            <person name="Patyshakuliyeva A."/>
            <person name="Rokas A."/>
            <person name="Ruiz-Duenas F.J."/>
            <person name="Sabat G."/>
            <person name="Salamov A."/>
            <person name="Samejima M."/>
            <person name="Schmutz J."/>
            <person name="Slot J.C."/>
            <person name="St John F."/>
            <person name="Stenlid J."/>
            <person name="Sun H."/>
            <person name="Sun S."/>
            <person name="Syed K."/>
            <person name="Tsang A."/>
            <person name="Wiebenga A."/>
            <person name="Young D."/>
            <person name="Pisabarro A."/>
            <person name="Eastwood D.C."/>
            <person name="Martin F."/>
            <person name="Cullen D."/>
            <person name="Grigoriev I.V."/>
            <person name="Hibbett D.S."/>
        </authorList>
    </citation>
    <scope>NUCLEOTIDE SEQUENCE [LARGE SCALE GENOMIC DNA]</scope>
    <source>
        <strain evidence="2">RWD-64-598 SS2</strain>
    </source>
</reference>
<dbReference type="EMBL" id="JH711583">
    <property type="protein sequence ID" value="EIW78046.1"/>
    <property type="molecule type" value="Genomic_DNA"/>
</dbReference>